<dbReference type="AlphaFoldDB" id="A0A2K8KK71"/>
<evidence type="ECO:0000256" key="1">
    <source>
        <dbReference type="SAM" id="Phobius"/>
    </source>
</evidence>
<sequence length="54" mass="6171">MRERAVFRPRSGPNPMLNKNIVLKQQMARRQILALAILGGGMLVFFALLMMTLR</sequence>
<keyword evidence="1" id="KW-0472">Membrane</keyword>
<reference evidence="2 3" key="1">
    <citation type="journal article" date="2017" name="Environ. Microbiol.">
        <title>Genomic and physiological analyses of 'Reinekea forsetii' reveal a versatile opportunistic lifestyle during spring algae blooms.</title>
        <authorList>
            <person name="Avci B."/>
            <person name="Hahnke R.L."/>
            <person name="Chafee M."/>
            <person name="Fischer T."/>
            <person name="Gruber-Vodicka H."/>
            <person name="Tegetmeyer H.E."/>
            <person name="Harder J."/>
            <person name="Fuchs B.M."/>
            <person name="Amann R.I."/>
            <person name="Teeling H."/>
        </authorList>
    </citation>
    <scope>NUCLEOTIDE SEQUENCE [LARGE SCALE GENOMIC DNA]</scope>
    <source>
        <strain evidence="2 3">Hel1_31_D35</strain>
    </source>
</reference>
<dbReference type="Proteomes" id="UP000229757">
    <property type="component" value="Chromosome"/>
</dbReference>
<keyword evidence="1" id="KW-1133">Transmembrane helix</keyword>
<evidence type="ECO:0000313" key="2">
    <source>
        <dbReference type="EMBL" id="ATX75395.1"/>
    </source>
</evidence>
<gene>
    <name evidence="2" type="ORF">REIFOR_00218</name>
</gene>
<accession>A0A2K8KK71</accession>
<dbReference type="KEGG" id="rfo:REIFOR_00218"/>
<organism evidence="2 3">
    <name type="scientific">Reinekea forsetii</name>
    <dbReference type="NCBI Taxonomy" id="1336806"/>
    <lineage>
        <taxon>Bacteria</taxon>
        <taxon>Pseudomonadati</taxon>
        <taxon>Pseudomonadota</taxon>
        <taxon>Gammaproteobacteria</taxon>
        <taxon>Oceanospirillales</taxon>
        <taxon>Saccharospirillaceae</taxon>
        <taxon>Reinekea</taxon>
    </lineage>
</organism>
<name>A0A2K8KK71_9GAMM</name>
<proteinExistence type="predicted"/>
<protein>
    <submittedName>
        <fullName evidence="2">Uncharacterized protein</fullName>
    </submittedName>
</protein>
<evidence type="ECO:0000313" key="3">
    <source>
        <dbReference type="Proteomes" id="UP000229757"/>
    </source>
</evidence>
<keyword evidence="1" id="KW-0812">Transmembrane</keyword>
<dbReference type="EMBL" id="CP011797">
    <property type="protein sequence ID" value="ATX75395.1"/>
    <property type="molecule type" value="Genomic_DNA"/>
</dbReference>
<feature type="transmembrane region" description="Helical" evidence="1">
    <location>
        <begin position="32"/>
        <end position="53"/>
    </location>
</feature>
<keyword evidence="3" id="KW-1185">Reference proteome</keyword>